<feature type="transmembrane region" description="Helical" evidence="1">
    <location>
        <begin position="159"/>
        <end position="190"/>
    </location>
</feature>
<keyword evidence="1" id="KW-1133">Transmembrane helix</keyword>
<keyword evidence="1" id="KW-0812">Transmembrane</keyword>
<dbReference type="InterPro" id="IPR009574">
    <property type="entry name" value="DUF1189"/>
</dbReference>
<evidence type="ECO:0000256" key="1">
    <source>
        <dbReference type="SAM" id="Phobius"/>
    </source>
</evidence>
<evidence type="ECO:0000313" key="3">
    <source>
        <dbReference type="EMBL" id="TDK61702.1"/>
    </source>
</evidence>
<feature type="transmembrane region" description="Helical" evidence="1">
    <location>
        <begin position="29"/>
        <end position="47"/>
    </location>
</feature>
<gene>
    <name evidence="3" type="ORF">E2K98_12485</name>
    <name evidence="2" type="ORF">RCG21_25580</name>
</gene>
<proteinExistence type="predicted"/>
<dbReference type="Proteomes" id="UP000295132">
    <property type="component" value="Unassembled WGS sequence"/>
</dbReference>
<keyword evidence="5" id="KW-1185">Reference proteome</keyword>
<feature type="transmembrane region" description="Helical" evidence="1">
    <location>
        <begin position="230"/>
        <end position="247"/>
    </location>
</feature>
<evidence type="ECO:0000313" key="4">
    <source>
        <dbReference type="Proteomes" id="UP000295132"/>
    </source>
</evidence>
<accession>A0A4R5VUF0</accession>
<evidence type="ECO:0000313" key="2">
    <source>
        <dbReference type="EMBL" id="MDQ6599671.1"/>
    </source>
</evidence>
<dbReference type="Pfam" id="PF06691">
    <property type="entry name" value="DUF1189"/>
    <property type="match status" value="1"/>
</dbReference>
<reference evidence="2" key="2">
    <citation type="submission" date="2023-08" db="EMBL/GenBank/DDBJ databases">
        <title>Nitrogen cycling bacteria in agricultural field soils.</title>
        <authorList>
            <person name="Jang J."/>
        </authorList>
    </citation>
    <scope>NUCLEOTIDE SEQUENCE</scope>
    <source>
        <strain evidence="2">PS3-36</strain>
    </source>
</reference>
<feature type="transmembrane region" description="Helical" evidence="1">
    <location>
        <begin position="202"/>
        <end position="224"/>
    </location>
</feature>
<dbReference type="EMBL" id="JAVGVR010000001">
    <property type="protein sequence ID" value="MDQ6599671.1"/>
    <property type="molecule type" value="Genomic_DNA"/>
</dbReference>
<dbReference type="Proteomes" id="UP001178888">
    <property type="component" value="Unassembled WGS sequence"/>
</dbReference>
<reference evidence="3 4" key="1">
    <citation type="submission" date="2019-03" db="EMBL/GenBank/DDBJ databases">
        <title>Bacillus niacini sp. nov. a Nicotinate-Metabolizing Mesophile Isolated from Soil.</title>
        <authorList>
            <person name="Zhang G."/>
        </authorList>
    </citation>
    <scope>NUCLEOTIDE SEQUENCE [LARGE SCALE GENOMIC DNA]</scope>
    <source>
        <strain evidence="3 4">WN066</strain>
    </source>
</reference>
<organism evidence="3 4">
    <name type="scientific">Bacillus salipaludis</name>
    <dbReference type="NCBI Taxonomy" id="2547811"/>
    <lineage>
        <taxon>Bacteria</taxon>
        <taxon>Bacillati</taxon>
        <taxon>Bacillota</taxon>
        <taxon>Bacilli</taxon>
        <taxon>Bacillales</taxon>
        <taxon>Bacillaceae</taxon>
        <taxon>Bacillus</taxon>
    </lineage>
</organism>
<sequence>MNIFKQFYKSLYSPKDIALFRFQGIGKTILYVFFLTFISILPSVYYLSTSLANGIDTARTVIKDEIPSFEIKNGKLEADTKVPITINKNQFSIMLDPTGAVSEKDVADEENAFALLKDEFVLASGGEVQTYPYSMLQGLHIAQNDLMDFIQALDDMKTIIIPIAALLIYLFSSAASFIEVSVLAFIGLALKNLLGRKLNYRHLWRMAAYSETLPTLFFTIMAALKTSVPNSFLINWFVIIIVLYLAINEIPKPKKID</sequence>
<dbReference type="AlphaFoldDB" id="A0A4R5VUF0"/>
<dbReference type="RefSeq" id="WP_133334532.1">
    <property type="nucleotide sequence ID" value="NZ_JAVGVR010000001.1"/>
</dbReference>
<comment type="caution">
    <text evidence="3">The sequence shown here is derived from an EMBL/GenBank/DDBJ whole genome shotgun (WGS) entry which is preliminary data.</text>
</comment>
<protein>
    <submittedName>
        <fullName evidence="3">DUF1189 domain-containing protein</fullName>
    </submittedName>
</protein>
<name>A0A4R5VUF0_9BACI</name>
<evidence type="ECO:0000313" key="5">
    <source>
        <dbReference type="Proteomes" id="UP001178888"/>
    </source>
</evidence>
<dbReference type="EMBL" id="SMYO01000005">
    <property type="protein sequence ID" value="TDK61702.1"/>
    <property type="molecule type" value="Genomic_DNA"/>
</dbReference>
<keyword evidence="1" id="KW-0472">Membrane</keyword>